<evidence type="ECO:0000313" key="3">
    <source>
        <dbReference type="EMBL" id="MFH6985530.1"/>
    </source>
</evidence>
<keyword evidence="1" id="KW-1133">Transmembrane helix</keyword>
<accession>A0ABW7NDA6</accession>
<name>A0ABW7NDA6_9BACT</name>
<dbReference type="RefSeq" id="WP_159581299.1">
    <property type="nucleotide sequence ID" value="NZ_JBIPKE010000020.1"/>
</dbReference>
<keyword evidence="1" id="KW-0812">Transmembrane</keyword>
<dbReference type="Gene3D" id="1.25.40.10">
    <property type="entry name" value="Tetratricopeptide repeat domain"/>
    <property type="match status" value="1"/>
</dbReference>
<organism evidence="3 4">
    <name type="scientific">Marinoscillum luteum</name>
    <dbReference type="NCBI Taxonomy" id="861051"/>
    <lineage>
        <taxon>Bacteria</taxon>
        <taxon>Pseudomonadati</taxon>
        <taxon>Bacteroidota</taxon>
        <taxon>Cytophagia</taxon>
        <taxon>Cytophagales</taxon>
        <taxon>Reichenbachiellaceae</taxon>
        <taxon>Marinoscillum</taxon>
    </lineage>
</organism>
<proteinExistence type="predicted"/>
<comment type="caution">
    <text evidence="3">The sequence shown here is derived from an EMBL/GenBank/DDBJ whole genome shotgun (WGS) entry which is preliminary data.</text>
</comment>
<protein>
    <submittedName>
        <fullName evidence="3">DUF6377 domain-containing protein</fullName>
    </submittedName>
</protein>
<sequence>MLAVFTLVAQRQPTQLQLLDEALSHKEQFVKEKQDVILRLKKRLRANPNASLEVKFEINDALYNQYRSFIYDSAFGYAKRLINLGYQMNDPDRIGYAKTQMGFITLSAGMFKETFDTLNTVRISDLTEPNKLEYYALMARALYDNCDYNKDANYCEIYIRMADKYIDFATNLSDPESYNFLYLKGLHNLREQRSDEAIKYLNKLLDGGLKLTTHQFAITASTLSYLHLKLGDTTQAINLLVDACISDIQSATKETLAMTRLAELLYMYGQVEEAYKYINQSMDDAIFYGAKQRKSEVGAILPVIAASRLNYIDNQRKTLLGYSIGLTILSVLTIIFALSTLFQFRKLRRQDLVIRQTNENLTAANGMLSEANKIKEEYLGYYFNINSEYIEKIEKFKRSVDQKLISKKYEEIRFVMSRIDLKKEREELYYSFDKVFLKLFPDFVATFNSYFSEVDQVKLENDQLLNTELRIFALIRMGISDSDKLAKILGYSVNTIYAYKNRVKSKALIPNDEFEQRIMEIEAT</sequence>
<reference evidence="3 4" key="1">
    <citation type="journal article" date="2013" name="Int. J. Syst. Evol. Microbiol.">
        <title>Marinoscillum luteum sp. nov., isolated from marine sediment.</title>
        <authorList>
            <person name="Cha I.T."/>
            <person name="Park S.J."/>
            <person name="Kim S.J."/>
            <person name="Kim J.G."/>
            <person name="Jung M.Y."/>
            <person name="Shin K.S."/>
            <person name="Kwon K.K."/>
            <person name="Yang S.H."/>
            <person name="Seo Y.S."/>
            <person name="Rhee S.K."/>
        </authorList>
    </citation>
    <scope>NUCLEOTIDE SEQUENCE [LARGE SCALE GENOMIC DNA]</scope>
    <source>
        <strain evidence="3 4">KCTC 23939</strain>
    </source>
</reference>
<gene>
    <name evidence="3" type="ORF">ACHKAR_18910</name>
</gene>
<dbReference type="InterPro" id="IPR045957">
    <property type="entry name" value="DUF6377"/>
</dbReference>
<dbReference type="SUPFAM" id="SSF48452">
    <property type="entry name" value="TPR-like"/>
    <property type="match status" value="1"/>
</dbReference>
<feature type="transmembrane region" description="Helical" evidence="1">
    <location>
        <begin position="319"/>
        <end position="342"/>
    </location>
</feature>
<dbReference type="Proteomes" id="UP001610063">
    <property type="component" value="Unassembled WGS sequence"/>
</dbReference>
<dbReference type="InterPro" id="IPR011990">
    <property type="entry name" value="TPR-like_helical_dom_sf"/>
</dbReference>
<dbReference type="EMBL" id="JBIPKE010000020">
    <property type="protein sequence ID" value="MFH6985530.1"/>
    <property type="molecule type" value="Genomic_DNA"/>
</dbReference>
<evidence type="ECO:0000259" key="2">
    <source>
        <dbReference type="Pfam" id="PF19904"/>
    </source>
</evidence>
<evidence type="ECO:0000313" key="4">
    <source>
        <dbReference type="Proteomes" id="UP001610063"/>
    </source>
</evidence>
<keyword evidence="4" id="KW-1185">Reference proteome</keyword>
<keyword evidence="1" id="KW-0472">Membrane</keyword>
<evidence type="ECO:0000256" key="1">
    <source>
        <dbReference type="SAM" id="Phobius"/>
    </source>
</evidence>
<dbReference type="Pfam" id="PF19904">
    <property type="entry name" value="DUF6377"/>
    <property type="match status" value="1"/>
</dbReference>
<feature type="domain" description="DUF6377" evidence="2">
    <location>
        <begin position="247"/>
        <end position="486"/>
    </location>
</feature>